<dbReference type="RefSeq" id="WP_413258503.1">
    <property type="nucleotide sequence ID" value="NZ_JBHFNS010000066.1"/>
</dbReference>
<reference evidence="3 4" key="1">
    <citation type="submission" date="2024-09" db="EMBL/GenBank/DDBJ databases">
        <title>Floridaenema gen nov. (Aerosakkonemataceae, Aerosakkonematales ord. nov., Cyanobacteria) from benthic tropical and subtropical fresh waters, with the description of four new species.</title>
        <authorList>
            <person name="Moretto J.A."/>
            <person name="Berthold D.E."/>
            <person name="Lefler F.W."/>
            <person name="Huang I.-S."/>
            <person name="Laughinghouse H. IV."/>
        </authorList>
    </citation>
    <scope>NUCLEOTIDE SEQUENCE [LARGE SCALE GENOMIC DNA]</scope>
    <source>
        <strain evidence="3 4">BLCC-F154</strain>
    </source>
</reference>
<evidence type="ECO:0000256" key="2">
    <source>
        <dbReference type="SAM" id="MobiDB-lite"/>
    </source>
</evidence>
<accession>A0ABV4YDU9</accession>
<feature type="coiled-coil region" evidence="1">
    <location>
        <begin position="66"/>
        <end position="93"/>
    </location>
</feature>
<evidence type="ECO:0008006" key="5">
    <source>
        <dbReference type="Google" id="ProtNLM"/>
    </source>
</evidence>
<name>A0ABV4YDU9_9CYAN</name>
<evidence type="ECO:0000313" key="4">
    <source>
        <dbReference type="Proteomes" id="UP001576776"/>
    </source>
</evidence>
<organism evidence="3 4">
    <name type="scientific">Floridaenema fluviatile BLCC-F154</name>
    <dbReference type="NCBI Taxonomy" id="3153640"/>
    <lineage>
        <taxon>Bacteria</taxon>
        <taxon>Bacillati</taxon>
        <taxon>Cyanobacteriota</taxon>
        <taxon>Cyanophyceae</taxon>
        <taxon>Oscillatoriophycideae</taxon>
        <taxon>Aerosakkonematales</taxon>
        <taxon>Aerosakkonemataceae</taxon>
        <taxon>Floridanema</taxon>
        <taxon>Floridanema fluviatile</taxon>
    </lineage>
</organism>
<comment type="caution">
    <text evidence="3">The sequence shown here is derived from an EMBL/GenBank/DDBJ whole genome shotgun (WGS) entry which is preliminary data.</text>
</comment>
<feature type="region of interest" description="Disordered" evidence="2">
    <location>
        <begin position="1"/>
        <end position="22"/>
    </location>
</feature>
<proteinExistence type="predicted"/>
<dbReference type="EMBL" id="JBHFNS010000066">
    <property type="protein sequence ID" value="MFB2937009.1"/>
    <property type="molecule type" value="Genomic_DNA"/>
</dbReference>
<protein>
    <recommendedName>
        <fullName evidence="5">Cell division protein FtsL</fullName>
    </recommendedName>
</protein>
<gene>
    <name evidence="3" type="ORF">ACE1B6_17310</name>
</gene>
<keyword evidence="4" id="KW-1185">Reference proteome</keyword>
<evidence type="ECO:0000256" key="1">
    <source>
        <dbReference type="SAM" id="Coils"/>
    </source>
</evidence>
<sequence>MNAIQPSRPHLEPIQSPTPKVVRKKVPQLRTQRTGALAIETTVKLAVNVIISGVAVSSLVHLLPYHQSIQTKLQEIRFEVKETEQRVSRLETEYKRTSDPQQAKNIMREQSHLVDPARRQIVLLRKDNKGIQELD</sequence>
<keyword evidence="1" id="KW-0175">Coiled coil</keyword>
<evidence type="ECO:0000313" key="3">
    <source>
        <dbReference type="EMBL" id="MFB2937009.1"/>
    </source>
</evidence>
<dbReference type="Proteomes" id="UP001576776">
    <property type="component" value="Unassembled WGS sequence"/>
</dbReference>